<proteinExistence type="predicted"/>
<dbReference type="InterPro" id="IPR013216">
    <property type="entry name" value="Methyltransf_11"/>
</dbReference>
<reference evidence="2" key="1">
    <citation type="submission" date="2018-07" db="EMBL/GenBank/DDBJ databases">
        <authorList>
            <consortium name="Genoscope - CEA"/>
            <person name="William W."/>
        </authorList>
    </citation>
    <scope>NUCLEOTIDE SEQUENCE</scope>
    <source>
        <strain evidence="2">IK1</strain>
    </source>
</reference>
<sequence length="153" mass="17509">MILMDAAVPMHVKARRHIAASPFPHRFTLLCGDVHHMPLNDACVDLIVSRGSVFFWERLEDAFKEIGRVLAPKGRAYIGGGFGNADLRDRICEKMMSLQPDWRSFRDRNLGEDTRIKFLSALNASGVLFDTIKDDSGFWMIIRKENDLEMRNL</sequence>
<evidence type="ECO:0000313" key="2">
    <source>
        <dbReference type="EMBL" id="VBB46562.1"/>
    </source>
</evidence>
<dbReference type="AlphaFoldDB" id="A0A653AEV0"/>
<feature type="domain" description="Methyltransferase type 11" evidence="1">
    <location>
        <begin position="4"/>
        <end position="78"/>
    </location>
</feature>
<dbReference type="CDD" id="cd02440">
    <property type="entry name" value="AdoMet_MTases"/>
    <property type="match status" value="1"/>
</dbReference>
<name>A0A653AEV0_UNCDX</name>
<dbReference type="InterPro" id="IPR029063">
    <property type="entry name" value="SAM-dependent_MTases_sf"/>
</dbReference>
<organism evidence="2">
    <name type="scientific">Uncultured Desulfatiglans sp</name>
    <dbReference type="NCBI Taxonomy" id="1748965"/>
    <lineage>
        <taxon>Bacteria</taxon>
        <taxon>Pseudomonadati</taxon>
        <taxon>Thermodesulfobacteriota</taxon>
        <taxon>Desulfobacteria</taxon>
        <taxon>Desulfatiglandales</taxon>
        <taxon>Desulfatiglandaceae</taxon>
        <taxon>Desulfatiglans</taxon>
        <taxon>environmental samples</taxon>
    </lineage>
</organism>
<dbReference type="Pfam" id="PF08241">
    <property type="entry name" value="Methyltransf_11"/>
    <property type="match status" value="1"/>
</dbReference>
<dbReference type="GO" id="GO:0032259">
    <property type="term" value="P:methylation"/>
    <property type="evidence" value="ECO:0007669"/>
    <property type="project" value="UniProtKB-KW"/>
</dbReference>
<keyword evidence="2" id="KW-0808">Transferase</keyword>
<protein>
    <submittedName>
        <fullName evidence="2">Methyltransferase type 11</fullName>
    </submittedName>
</protein>
<dbReference type="Gene3D" id="3.40.50.150">
    <property type="entry name" value="Vaccinia Virus protein VP39"/>
    <property type="match status" value="1"/>
</dbReference>
<dbReference type="EMBL" id="UPXX01000031">
    <property type="protein sequence ID" value="VBB46562.1"/>
    <property type="molecule type" value="Genomic_DNA"/>
</dbReference>
<evidence type="ECO:0000259" key="1">
    <source>
        <dbReference type="Pfam" id="PF08241"/>
    </source>
</evidence>
<dbReference type="GO" id="GO:0008757">
    <property type="term" value="F:S-adenosylmethionine-dependent methyltransferase activity"/>
    <property type="evidence" value="ECO:0007669"/>
    <property type="project" value="InterPro"/>
</dbReference>
<accession>A0A653AEV0</accession>
<dbReference type="SUPFAM" id="SSF53335">
    <property type="entry name" value="S-adenosyl-L-methionine-dependent methyltransferases"/>
    <property type="match status" value="1"/>
</dbReference>
<gene>
    <name evidence="2" type="ORF">TRIP_B40356</name>
</gene>
<keyword evidence="2" id="KW-0489">Methyltransferase</keyword>